<evidence type="ECO:0000313" key="3">
    <source>
        <dbReference type="EMBL" id="NWD44007.1"/>
    </source>
</evidence>
<evidence type="ECO:0000313" key="4">
    <source>
        <dbReference type="Proteomes" id="UP000546584"/>
    </source>
</evidence>
<dbReference type="EMBL" id="JACAQR010000028">
    <property type="protein sequence ID" value="NWD44007.1"/>
    <property type="molecule type" value="Genomic_DNA"/>
</dbReference>
<feature type="signal peptide" evidence="2">
    <location>
        <begin position="1"/>
        <end position="25"/>
    </location>
</feature>
<accession>A0AAJ3LJ31</accession>
<proteinExistence type="predicted"/>
<gene>
    <name evidence="3" type="ORF">HX826_19210</name>
</gene>
<protein>
    <submittedName>
        <fullName evidence="3">Uncharacterized protein</fullName>
    </submittedName>
</protein>
<feature type="chain" id="PRO_5042571889" evidence="2">
    <location>
        <begin position="26"/>
        <end position="106"/>
    </location>
</feature>
<name>A0AAJ3LJ31_9PSED</name>
<dbReference type="RefSeq" id="WP_063030830.1">
    <property type="nucleotide sequence ID" value="NZ_CP012400.2"/>
</dbReference>
<organism evidence="3 4">
    <name type="scientific">Pseudomonas yamanorum</name>
    <dbReference type="NCBI Taxonomy" id="515393"/>
    <lineage>
        <taxon>Bacteria</taxon>
        <taxon>Pseudomonadati</taxon>
        <taxon>Pseudomonadota</taxon>
        <taxon>Gammaproteobacteria</taxon>
        <taxon>Pseudomonadales</taxon>
        <taxon>Pseudomonadaceae</taxon>
        <taxon>Pseudomonas</taxon>
    </lineage>
</organism>
<dbReference type="KEGG" id="pym:AK972_3265"/>
<feature type="compositionally biased region" description="Low complexity" evidence="1">
    <location>
        <begin position="54"/>
        <end position="63"/>
    </location>
</feature>
<feature type="region of interest" description="Disordered" evidence="1">
    <location>
        <begin position="29"/>
        <end position="106"/>
    </location>
</feature>
<keyword evidence="2" id="KW-0732">Signal</keyword>
<dbReference type="Proteomes" id="UP000546584">
    <property type="component" value="Unassembled WGS sequence"/>
</dbReference>
<sequence>MKTSISQRIVLAASLTLVLYAPVYAAFGDNTAPETPALSGNSVPGSALPPGTYPSSPSGADSSGSKDTETNAPAPSKSVKSTRHKGSSTQHPSSKSDKKPAPASGS</sequence>
<comment type="caution">
    <text evidence="3">The sequence shown here is derived from an EMBL/GenBank/DDBJ whole genome shotgun (WGS) entry which is preliminary data.</text>
</comment>
<reference evidence="3 4" key="1">
    <citation type="submission" date="2020-04" db="EMBL/GenBank/DDBJ databases">
        <title>Molecular characterization of pseudomonads from Agaricus bisporus reveal novel blotch 2 pathogens in Western Europe.</title>
        <authorList>
            <person name="Taparia T."/>
            <person name="Krijger M."/>
            <person name="Haynes E."/>
            <person name="Elpinstone J.G."/>
            <person name="Noble R."/>
            <person name="Van Der Wolf J."/>
        </authorList>
    </citation>
    <scope>NUCLEOTIDE SEQUENCE [LARGE SCALE GENOMIC DNA]</scope>
    <source>
        <strain evidence="3 4">IPO3753</strain>
    </source>
</reference>
<dbReference type="AlphaFoldDB" id="A0AAJ3LJ31"/>
<evidence type="ECO:0000256" key="1">
    <source>
        <dbReference type="SAM" id="MobiDB-lite"/>
    </source>
</evidence>
<evidence type="ECO:0000256" key="2">
    <source>
        <dbReference type="SAM" id="SignalP"/>
    </source>
</evidence>